<name>A0A0E9XMC3_ANGAN</name>
<reference evidence="1" key="2">
    <citation type="journal article" date="2015" name="Fish Shellfish Immunol.">
        <title>Early steps in the European eel (Anguilla anguilla)-Vibrio vulnificus interaction in the gills: Role of the RtxA13 toxin.</title>
        <authorList>
            <person name="Callol A."/>
            <person name="Pajuelo D."/>
            <person name="Ebbesson L."/>
            <person name="Teles M."/>
            <person name="MacKenzie S."/>
            <person name="Amaro C."/>
        </authorList>
    </citation>
    <scope>NUCLEOTIDE SEQUENCE</scope>
</reference>
<dbReference type="EMBL" id="GBXM01004783">
    <property type="protein sequence ID" value="JAI03795.1"/>
    <property type="molecule type" value="Transcribed_RNA"/>
</dbReference>
<accession>A0A0E9XMC3</accession>
<evidence type="ECO:0000313" key="1">
    <source>
        <dbReference type="EMBL" id="JAI03795.1"/>
    </source>
</evidence>
<reference evidence="1" key="1">
    <citation type="submission" date="2014-11" db="EMBL/GenBank/DDBJ databases">
        <authorList>
            <person name="Amaro Gonzalez C."/>
        </authorList>
    </citation>
    <scope>NUCLEOTIDE SEQUENCE</scope>
</reference>
<dbReference type="AlphaFoldDB" id="A0A0E9XMC3"/>
<protein>
    <submittedName>
        <fullName evidence="1">Uncharacterized protein</fullName>
    </submittedName>
</protein>
<organism evidence="1">
    <name type="scientific">Anguilla anguilla</name>
    <name type="common">European freshwater eel</name>
    <name type="synonym">Muraena anguilla</name>
    <dbReference type="NCBI Taxonomy" id="7936"/>
    <lineage>
        <taxon>Eukaryota</taxon>
        <taxon>Metazoa</taxon>
        <taxon>Chordata</taxon>
        <taxon>Craniata</taxon>
        <taxon>Vertebrata</taxon>
        <taxon>Euteleostomi</taxon>
        <taxon>Actinopterygii</taxon>
        <taxon>Neopterygii</taxon>
        <taxon>Teleostei</taxon>
        <taxon>Anguilliformes</taxon>
        <taxon>Anguillidae</taxon>
        <taxon>Anguilla</taxon>
    </lineage>
</organism>
<sequence>MLFQLTRNRIPLNSSLCYMSEQWLKKKECIKTLDKTVSKKSAAQDT</sequence>
<proteinExistence type="predicted"/>